<accession>A0A382XPH0</accession>
<dbReference type="AlphaFoldDB" id="A0A382XPH0"/>
<name>A0A382XPH0_9ZZZZ</name>
<keyword evidence="1" id="KW-1133">Transmembrane helix</keyword>
<evidence type="ECO:0000256" key="1">
    <source>
        <dbReference type="SAM" id="Phobius"/>
    </source>
</evidence>
<protein>
    <submittedName>
        <fullName evidence="2">Uncharacterized protein</fullName>
    </submittedName>
</protein>
<sequence>MAALSFVIIATPAEPVKPVIQANRSFSGGIYSERYSSSCGIMSESSSLSLSHSLILFIRFTISLSFITLINIKLYLVKIIH</sequence>
<keyword evidence="1" id="KW-0472">Membrane</keyword>
<evidence type="ECO:0000313" key="2">
    <source>
        <dbReference type="EMBL" id="SVD72321.1"/>
    </source>
</evidence>
<feature type="transmembrane region" description="Helical" evidence="1">
    <location>
        <begin position="54"/>
        <end position="76"/>
    </location>
</feature>
<organism evidence="2">
    <name type="scientific">marine metagenome</name>
    <dbReference type="NCBI Taxonomy" id="408172"/>
    <lineage>
        <taxon>unclassified sequences</taxon>
        <taxon>metagenomes</taxon>
        <taxon>ecological metagenomes</taxon>
    </lineage>
</organism>
<keyword evidence="1" id="KW-0812">Transmembrane</keyword>
<dbReference type="EMBL" id="UINC01168996">
    <property type="protein sequence ID" value="SVD72321.1"/>
    <property type="molecule type" value="Genomic_DNA"/>
</dbReference>
<gene>
    <name evidence="2" type="ORF">METZ01_LOCUS425175</name>
</gene>
<proteinExistence type="predicted"/>
<reference evidence="2" key="1">
    <citation type="submission" date="2018-05" db="EMBL/GenBank/DDBJ databases">
        <authorList>
            <person name="Lanie J.A."/>
            <person name="Ng W.-L."/>
            <person name="Kazmierczak K.M."/>
            <person name="Andrzejewski T.M."/>
            <person name="Davidsen T.M."/>
            <person name="Wayne K.J."/>
            <person name="Tettelin H."/>
            <person name="Glass J.I."/>
            <person name="Rusch D."/>
            <person name="Podicherti R."/>
            <person name="Tsui H.-C.T."/>
            <person name="Winkler M.E."/>
        </authorList>
    </citation>
    <scope>NUCLEOTIDE SEQUENCE</scope>
</reference>